<name>A0ABN6NWN3_9PROT</name>
<dbReference type="PANTHER" id="PTHR30607:SF2">
    <property type="entry name" value="POTASSIUM-TRANSPORTING ATPASE POTASSIUM-BINDING SUBUNIT"/>
    <property type="match status" value="1"/>
</dbReference>
<protein>
    <recommendedName>
        <fullName evidence="9">Potassium-transporting ATPase potassium-binding subunit</fullName>
    </recommendedName>
    <alternativeName>
        <fullName evidence="9">ATP phosphohydrolase [potassium-transporting] A chain</fullName>
    </alternativeName>
    <alternativeName>
        <fullName evidence="9">Potassium-binding and translocating subunit A</fullName>
    </alternativeName>
    <alternativeName>
        <fullName evidence="9">Potassium-translocating ATPase A chain</fullName>
    </alternativeName>
</protein>
<feature type="transmembrane region" description="Helical" evidence="9">
    <location>
        <begin position="328"/>
        <end position="348"/>
    </location>
</feature>
<keyword evidence="1 9" id="KW-0813">Transport</keyword>
<keyword evidence="3 9" id="KW-0633">Potassium transport</keyword>
<feature type="transmembrane region" description="Helical" evidence="9">
    <location>
        <begin position="486"/>
        <end position="506"/>
    </location>
</feature>
<keyword evidence="8 9" id="KW-0472">Membrane</keyword>
<dbReference type="RefSeq" id="WP_244457764.1">
    <property type="nucleotide sequence ID" value="NZ_AP025637.1"/>
</dbReference>
<evidence type="ECO:0000256" key="8">
    <source>
        <dbReference type="ARBA" id="ARBA00023136"/>
    </source>
</evidence>
<evidence type="ECO:0000256" key="5">
    <source>
        <dbReference type="ARBA" id="ARBA00022958"/>
    </source>
</evidence>
<sequence length="565" mass="57582">MTLIGWAQIALVLGCTLLLAVPVGLWLARLAQGRLGVLAGLDAVVLRAAGVDASRGQGWQAYLLAMLAFNAAGFAVLYAMLRLQGVLPLNPQGLGGIPPYLAFNTAISFVTNTNWQAYSGEVAMSHLSQMTGLAVQNFLSAATGIALAFAVMRAFAVGRVAQLGNFWADLTRVTLWLLLPGSILAAFAFIAMGVPQTLQASAAATTLAGGEQTIALGPVGFQLAIKHLGTNGGGFFGVNSLHPFEGPSALATSLQIILQTVIPFGLCLAFGRIVGDLRQGRALLAVMVGFVLVATLAIYAAEAAGNPLHIAAGLAPAQGNMEGKDLRFGIALAALFTATTTGASCGAVNAMIDSFTPLGGLVPMFLIQLGEVLPGGVGSGLYGMLVFALLAVFVAGLMVGRTPEYLGKKVQAREVKLAMLAVLVLPAVILGLAGLSLVLEVGTASLQDAGPHGLSEMLYAYTSAAGNNGSAFGGLTADTPWLNTTLGLAMLAGRFGFVIPVLAIAGSLAAKPRAPDGPGTLPTHGPLFIGLLAGVILILGGLQYLPALALGPIAEHVAMLAGQTF</sequence>
<dbReference type="EMBL" id="AP025637">
    <property type="protein sequence ID" value="BDG70431.1"/>
    <property type="molecule type" value="Genomic_DNA"/>
</dbReference>
<feature type="transmembrane region" description="Helical" evidence="9">
    <location>
        <begin position="420"/>
        <end position="439"/>
    </location>
</feature>
<evidence type="ECO:0000256" key="4">
    <source>
        <dbReference type="ARBA" id="ARBA00022692"/>
    </source>
</evidence>
<evidence type="ECO:0000256" key="1">
    <source>
        <dbReference type="ARBA" id="ARBA00022448"/>
    </source>
</evidence>
<keyword evidence="4 9" id="KW-0812">Transmembrane</keyword>
<feature type="transmembrane region" description="Helical" evidence="9">
    <location>
        <begin position="282"/>
        <end position="301"/>
    </location>
</feature>
<keyword evidence="11" id="KW-1185">Reference proteome</keyword>
<comment type="subcellular location">
    <subcellularLocation>
        <location evidence="9">Cell membrane</location>
        <topology evidence="9">Multi-pass membrane protein</topology>
    </subcellularLocation>
</comment>
<dbReference type="PANTHER" id="PTHR30607">
    <property type="entry name" value="POTASSIUM-TRANSPORTING ATPASE A CHAIN"/>
    <property type="match status" value="1"/>
</dbReference>
<feature type="transmembrane region" description="Helical" evidence="9">
    <location>
        <begin position="527"/>
        <end position="545"/>
    </location>
</feature>
<comment type="subunit">
    <text evidence="9">The system is composed of three essential subunits: KdpA, KdpB and KdpC.</text>
</comment>
<keyword evidence="6 9" id="KW-1133">Transmembrane helix</keyword>
<accession>A0ABN6NWN3</accession>
<feature type="transmembrane region" description="Helical" evidence="9">
    <location>
        <begin position="138"/>
        <end position="161"/>
    </location>
</feature>
<proteinExistence type="inferred from homology"/>
<keyword evidence="5 9" id="KW-0630">Potassium</keyword>
<dbReference type="Proteomes" id="UP000831327">
    <property type="component" value="Chromosome"/>
</dbReference>
<keyword evidence="7 9" id="KW-0406">Ion transport</keyword>
<organism evidence="10 11">
    <name type="scientific">Roseomonas fluvialis</name>
    <dbReference type="NCBI Taxonomy" id="1750527"/>
    <lineage>
        <taxon>Bacteria</taxon>
        <taxon>Pseudomonadati</taxon>
        <taxon>Pseudomonadota</taxon>
        <taxon>Alphaproteobacteria</taxon>
        <taxon>Acetobacterales</taxon>
        <taxon>Roseomonadaceae</taxon>
        <taxon>Roseomonas</taxon>
    </lineage>
</organism>
<gene>
    <name evidence="9 10" type="primary">kdpA</name>
    <name evidence="10" type="ORF">Rmf_03600</name>
</gene>
<reference evidence="10 11" key="1">
    <citation type="journal article" date="2016" name="Microbes Environ.">
        <title>Phylogenetically diverse aerobic anoxygenic phototrophic bacteria isolated from epilithic biofilms in Tama river, Japan.</title>
        <authorList>
            <person name="Hirose S."/>
            <person name="Matsuura K."/>
            <person name="Haruta S."/>
        </authorList>
    </citation>
    <scope>NUCLEOTIDE SEQUENCE [LARGE SCALE GENOMIC DNA]</scope>
    <source>
        <strain evidence="10 11">S08</strain>
    </source>
</reference>
<dbReference type="Pfam" id="PF03814">
    <property type="entry name" value="KdpA"/>
    <property type="match status" value="1"/>
</dbReference>
<dbReference type="PIRSF" id="PIRSF001294">
    <property type="entry name" value="K_ATPaseA"/>
    <property type="match status" value="1"/>
</dbReference>
<feature type="transmembrane region" description="Helical" evidence="9">
    <location>
        <begin position="61"/>
        <end position="81"/>
    </location>
</feature>
<comment type="function">
    <text evidence="9">Part of the high-affinity ATP-driven potassium transport (or Kdp) system, which catalyzes the hydrolysis of ATP coupled with the electrogenic transport of potassium into the cytoplasm. This subunit binds the extracellular potassium ions and delivers the ions to the membrane domain of KdpB through an intramembrane tunnel.</text>
</comment>
<feature type="transmembrane region" description="Helical" evidence="9">
    <location>
        <begin position="173"/>
        <end position="194"/>
    </location>
</feature>
<evidence type="ECO:0000313" key="11">
    <source>
        <dbReference type="Proteomes" id="UP000831327"/>
    </source>
</evidence>
<evidence type="ECO:0000256" key="7">
    <source>
        <dbReference type="ARBA" id="ARBA00023065"/>
    </source>
</evidence>
<evidence type="ECO:0000256" key="2">
    <source>
        <dbReference type="ARBA" id="ARBA00022475"/>
    </source>
</evidence>
<dbReference type="HAMAP" id="MF_00275">
    <property type="entry name" value="KdpA"/>
    <property type="match status" value="1"/>
</dbReference>
<evidence type="ECO:0000256" key="3">
    <source>
        <dbReference type="ARBA" id="ARBA00022538"/>
    </source>
</evidence>
<feature type="transmembrane region" description="Helical" evidence="9">
    <location>
        <begin position="355"/>
        <end position="373"/>
    </location>
</feature>
<comment type="similarity">
    <text evidence="9">Belongs to the KdpA family.</text>
</comment>
<evidence type="ECO:0000256" key="6">
    <source>
        <dbReference type="ARBA" id="ARBA00022989"/>
    </source>
</evidence>
<evidence type="ECO:0000313" key="10">
    <source>
        <dbReference type="EMBL" id="BDG70431.1"/>
    </source>
</evidence>
<feature type="transmembrane region" description="Helical" evidence="9">
    <location>
        <begin position="379"/>
        <end position="399"/>
    </location>
</feature>
<dbReference type="InterPro" id="IPR004623">
    <property type="entry name" value="KdpA"/>
</dbReference>
<dbReference type="NCBIfam" id="TIGR00680">
    <property type="entry name" value="kdpA"/>
    <property type="match status" value="1"/>
</dbReference>
<feature type="transmembrane region" description="Helical" evidence="9">
    <location>
        <begin position="6"/>
        <end position="28"/>
    </location>
</feature>
<evidence type="ECO:0000256" key="9">
    <source>
        <dbReference type="HAMAP-Rule" id="MF_00275"/>
    </source>
</evidence>
<keyword evidence="2 9" id="KW-1003">Cell membrane</keyword>
<feature type="transmembrane region" description="Helical" evidence="9">
    <location>
        <begin position="249"/>
        <end position="270"/>
    </location>
</feature>